<dbReference type="OrthoDB" id="40134at2759"/>
<keyword evidence="5 8" id="KW-1133">Transmembrane helix</keyword>
<feature type="transmembrane region" description="Helical" evidence="8">
    <location>
        <begin position="180"/>
        <end position="202"/>
    </location>
</feature>
<feature type="transmembrane region" description="Helical" evidence="8">
    <location>
        <begin position="270"/>
        <end position="290"/>
    </location>
</feature>
<feature type="domain" description="Amino acid transporter transmembrane" evidence="9">
    <location>
        <begin position="26"/>
        <end position="457"/>
    </location>
</feature>
<dbReference type="GeneID" id="110778926"/>
<evidence type="ECO:0000313" key="10">
    <source>
        <dbReference type="Proteomes" id="UP000813463"/>
    </source>
</evidence>
<keyword evidence="6 8" id="KW-0472">Membrane</keyword>
<evidence type="ECO:0000256" key="3">
    <source>
        <dbReference type="ARBA" id="ARBA00022692"/>
    </source>
</evidence>
<reference evidence="10" key="1">
    <citation type="journal article" date="2021" name="Nat. Commun.">
        <title>Genomic analyses provide insights into spinach domestication and the genetic basis of agronomic traits.</title>
        <authorList>
            <person name="Cai X."/>
            <person name="Sun X."/>
            <person name="Xu C."/>
            <person name="Sun H."/>
            <person name="Wang X."/>
            <person name="Ge C."/>
            <person name="Zhang Z."/>
            <person name="Wang Q."/>
            <person name="Fei Z."/>
            <person name="Jiao C."/>
            <person name="Wang Q."/>
        </authorList>
    </citation>
    <scope>NUCLEOTIDE SEQUENCE [LARGE SCALE GENOMIC DNA]</scope>
    <source>
        <strain evidence="10">cv. Varoflay</strain>
    </source>
</reference>
<dbReference type="PANTHER" id="PTHR48017">
    <property type="entry name" value="OS05G0424000 PROTEIN-RELATED"/>
    <property type="match status" value="1"/>
</dbReference>
<evidence type="ECO:0000256" key="2">
    <source>
        <dbReference type="ARBA" id="ARBA00022448"/>
    </source>
</evidence>
<keyword evidence="10" id="KW-1185">Reference proteome</keyword>
<keyword evidence="3 8" id="KW-0812">Transmembrane</keyword>
<comment type="subcellular location">
    <subcellularLocation>
        <location evidence="1">Membrane</location>
    </subcellularLocation>
</comment>
<evidence type="ECO:0000256" key="7">
    <source>
        <dbReference type="SAM" id="MobiDB-lite"/>
    </source>
</evidence>
<dbReference type="KEGG" id="soe:110778926"/>
<feature type="transmembrane region" description="Helical" evidence="8">
    <location>
        <begin position="310"/>
        <end position="331"/>
    </location>
</feature>
<evidence type="ECO:0000259" key="9">
    <source>
        <dbReference type="Pfam" id="PF01490"/>
    </source>
</evidence>
<feature type="transmembrane region" description="Helical" evidence="8">
    <location>
        <begin position="229"/>
        <end position="250"/>
    </location>
</feature>
<dbReference type="GO" id="GO:0015171">
    <property type="term" value="F:amino acid transmembrane transporter activity"/>
    <property type="evidence" value="ECO:0000318"/>
    <property type="project" value="GO_Central"/>
</dbReference>
<name>A0A9R0JLI2_SPIOL</name>
<organism evidence="10 11">
    <name type="scientific">Spinacia oleracea</name>
    <name type="common">Spinach</name>
    <dbReference type="NCBI Taxonomy" id="3562"/>
    <lineage>
        <taxon>Eukaryota</taxon>
        <taxon>Viridiplantae</taxon>
        <taxon>Streptophyta</taxon>
        <taxon>Embryophyta</taxon>
        <taxon>Tracheophyta</taxon>
        <taxon>Spermatophyta</taxon>
        <taxon>Magnoliopsida</taxon>
        <taxon>eudicotyledons</taxon>
        <taxon>Gunneridae</taxon>
        <taxon>Pentapetalae</taxon>
        <taxon>Caryophyllales</taxon>
        <taxon>Chenopodiaceae</taxon>
        <taxon>Chenopodioideae</taxon>
        <taxon>Anserineae</taxon>
        <taxon>Spinacia</taxon>
    </lineage>
</organism>
<evidence type="ECO:0000256" key="1">
    <source>
        <dbReference type="ARBA" id="ARBA00004370"/>
    </source>
</evidence>
<evidence type="ECO:0000256" key="4">
    <source>
        <dbReference type="ARBA" id="ARBA00022970"/>
    </source>
</evidence>
<dbReference type="AlphaFoldDB" id="A0A9R0JLI2"/>
<feature type="transmembrane region" description="Helical" evidence="8">
    <location>
        <begin position="56"/>
        <end position="74"/>
    </location>
</feature>
<dbReference type="GO" id="GO:0003333">
    <property type="term" value="P:amino acid transmembrane transport"/>
    <property type="evidence" value="ECO:0000318"/>
    <property type="project" value="GO_Central"/>
</dbReference>
<proteinExistence type="predicted"/>
<sequence>MNVSFPIESGRPYATDVDDDGRSQRTGTLLTATAHIITAVIGCGVLSLAWAVAQMGWVAGPIVLLIFSLVTLYASTLQTDCYRNPTTGKRNYTYQEAVRSILGGRKFKFCGLAQYANFVGVSIGYTITASISMAAVKRAICFHREGHEAGCHTHNNQFIMIFGVVQLFISQLPNFHKLSWLSIVAAAMSFGYSFIGIGLAIAKVAGGSKARTSLTGVEIGIDVTQAQKVWNILTAMGNMAFAYAFSMVLIEIQDTLRPNPPENVVMKKACSYGVLITTFFYMLCGVIGYAAFGNDAPGNFLTGFGFFEPFWLVALANIFIAIHLVGAYQVFVQPLFDFVETQCATKWPENKFINVEYPTKLPLYGDYNFSFFRLIWRSSYVILMTVIAMIFPFFNDIVGLIGAFSFWPLTIYFPIEMYIAQGKAGPKYSWSWIFLKLLSYACLVVSLLAIVASVRGIVVGVSNMKPFQSVS</sequence>
<protein>
    <submittedName>
        <fullName evidence="11">Amino acid permease 6</fullName>
    </submittedName>
</protein>
<keyword evidence="2" id="KW-0813">Transport</keyword>
<evidence type="ECO:0000313" key="11">
    <source>
        <dbReference type="RefSeq" id="XP_021839155.1"/>
    </source>
</evidence>
<evidence type="ECO:0000256" key="6">
    <source>
        <dbReference type="ARBA" id="ARBA00023136"/>
    </source>
</evidence>
<feature type="transmembrane region" description="Helical" evidence="8">
    <location>
        <begin position="400"/>
        <end position="420"/>
    </location>
</feature>
<reference evidence="11" key="2">
    <citation type="submission" date="2025-08" db="UniProtKB">
        <authorList>
            <consortium name="RefSeq"/>
        </authorList>
    </citation>
    <scope>IDENTIFICATION</scope>
    <source>
        <tissue evidence="11">Leaf</tissue>
    </source>
</reference>
<accession>A0A9R0JLI2</accession>
<feature type="region of interest" description="Disordered" evidence="7">
    <location>
        <begin position="1"/>
        <end position="22"/>
    </location>
</feature>
<evidence type="ECO:0000256" key="5">
    <source>
        <dbReference type="ARBA" id="ARBA00022989"/>
    </source>
</evidence>
<feature type="transmembrane region" description="Helical" evidence="8">
    <location>
        <begin position="432"/>
        <end position="458"/>
    </location>
</feature>
<feature type="transmembrane region" description="Helical" evidence="8">
    <location>
        <begin position="115"/>
        <end position="136"/>
    </location>
</feature>
<gene>
    <name evidence="11" type="primary">LOC110778926</name>
</gene>
<dbReference type="Proteomes" id="UP000813463">
    <property type="component" value="Chromosome 4"/>
</dbReference>
<dbReference type="RefSeq" id="XP_021839155.1">
    <property type="nucleotide sequence ID" value="XM_021983463.2"/>
</dbReference>
<dbReference type="InterPro" id="IPR013057">
    <property type="entry name" value="AA_transpt_TM"/>
</dbReference>
<feature type="transmembrane region" description="Helical" evidence="8">
    <location>
        <begin position="374"/>
        <end position="394"/>
    </location>
</feature>
<keyword evidence="4" id="KW-0029">Amino-acid transport</keyword>
<dbReference type="GO" id="GO:0016020">
    <property type="term" value="C:membrane"/>
    <property type="evidence" value="ECO:0000318"/>
    <property type="project" value="GO_Central"/>
</dbReference>
<evidence type="ECO:0000256" key="8">
    <source>
        <dbReference type="SAM" id="Phobius"/>
    </source>
</evidence>
<feature type="transmembrane region" description="Helical" evidence="8">
    <location>
        <begin position="29"/>
        <end position="50"/>
    </location>
</feature>
<dbReference type="Pfam" id="PF01490">
    <property type="entry name" value="Aa_trans"/>
    <property type="match status" value="1"/>
</dbReference>